<keyword evidence="3" id="KW-1133">Transmembrane helix</keyword>
<evidence type="ECO:0000256" key="1">
    <source>
        <dbReference type="ARBA" id="ARBA00023180"/>
    </source>
</evidence>
<gene>
    <name evidence="5" type="ORF">X975_20138</name>
</gene>
<dbReference type="InterPro" id="IPR002018">
    <property type="entry name" value="CarbesteraseB"/>
</dbReference>
<dbReference type="Pfam" id="PF00135">
    <property type="entry name" value="COesterase"/>
    <property type="match status" value="1"/>
</dbReference>
<feature type="non-terminal residue" evidence="5">
    <location>
        <position position="703"/>
    </location>
</feature>
<evidence type="ECO:0000313" key="6">
    <source>
        <dbReference type="Proteomes" id="UP000054359"/>
    </source>
</evidence>
<keyword evidence="6" id="KW-1185">Reference proteome</keyword>
<dbReference type="SUPFAM" id="SSF53474">
    <property type="entry name" value="alpha/beta-Hydrolases"/>
    <property type="match status" value="1"/>
</dbReference>
<dbReference type="PROSITE" id="PS00941">
    <property type="entry name" value="CARBOXYLESTERASE_B_2"/>
    <property type="match status" value="1"/>
</dbReference>
<dbReference type="ESTHER" id="9arac-a0a087ti34">
    <property type="family name" value="Neurotactin"/>
</dbReference>
<name>A0A087TI34_STEMI</name>
<protein>
    <submittedName>
        <fullName evidence="5">Neurotactin</fullName>
    </submittedName>
</protein>
<dbReference type="OrthoDB" id="408631at2759"/>
<evidence type="ECO:0000256" key="2">
    <source>
        <dbReference type="SAM" id="MobiDB-lite"/>
    </source>
</evidence>
<dbReference type="EMBL" id="KK115314">
    <property type="protein sequence ID" value="KFM64773.1"/>
    <property type="molecule type" value="Genomic_DNA"/>
</dbReference>
<keyword evidence="3" id="KW-0472">Membrane</keyword>
<proteinExistence type="predicted"/>
<dbReference type="PANTHER" id="PTHR11559">
    <property type="entry name" value="CARBOXYLESTERASE"/>
    <property type="match status" value="1"/>
</dbReference>
<dbReference type="InterPro" id="IPR019819">
    <property type="entry name" value="Carboxylesterase_B_CS"/>
</dbReference>
<keyword evidence="3" id="KW-0812">Transmembrane</keyword>
<feature type="compositionally biased region" description="Acidic residues" evidence="2">
    <location>
        <begin position="55"/>
        <end position="66"/>
    </location>
</feature>
<feature type="transmembrane region" description="Helical" evidence="3">
    <location>
        <begin position="156"/>
        <end position="176"/>
    </location>
</feature>
<feature type="compositionally biased region" description="Basic and acidic residues" evidence="2">
    <location>
        <begin position="8"/>
        <end position="27"/>
    </location>
</feature>
<dbReference type="STRING" id="407821.A0A087TI34"/>
<dbReference type="InterPro" id="IPR029058">
    <property type="entry name" value="AB_hydrolase_fold"/>
</dbReference>
<sequence length="703" mass="78451">MTAELEEQEKKSEKELEVEKISPKEESAPQNGGGDLKKTDQEDEKAPEEEKTAETDGEGQQQEEDVVAVAPRRRAPRFWERLFQRRQNTTKQDAEAGTELLSKDGKAEIKSEEDGKNEKNDSGTDVTVPITDDNEAGGEDAKVSKEEQKRTYWKRVFISLLCITIALIVVSIVSIFTSSGHTSRGPLGEPLAITDCGPVKGYKEDNIYVFKGIPYALPPIGELRWKPPMQASSFNECWTGTLEAFNSSVLCYQKPIPGYEVEMSEDCLYLDIITPSLSPPVLRPVVVYIPGDHPLKGYTATDIKWRPTTSIADSKDVTFVTINYRTNVFGFMTLDLLANRVRPPTSGNYGIMDMLTALRWVQRNIRNFGGDPEKVTVLAHGGAATAGLALLSTKKADGLFSQMWLTAPSAHFSNKSLEEISSDNAGFLRKINCDTLSCLYNKTSEEVLSATPGFWASDWSTDLPSSEEEQSPVMVVVDGNILYNTPFNMWKAGDIQQVPVVIGSAAQESGSSKILPDLDKWTWTDFSDYVSEKLESISDNVTVAALQFYIQNSTTPLQQFHSMVSDVRTLCPLERLAETLGEVLQTGSYWYVVDYKPSSPIQFSNDSHAARLSVHGMDIAAIFGLLDQYIKPTTPADVKFEKNMQDLFYSFVHYGRPDIRGEILMASNFINMIGDQIRSLFLPYENCHLWNNDVFYPTYAKVN</sequence>
<dbReference type="InterPro" id="IPR050309">
    <property type="entry name" value="Type-B_Carboxylest/Lipase"/>
</dbReference>
<feature type="compositionally biased region" description="Basic and acidic residues" evidence="2">
    <location>
        <begin position="101"/>
        <end position="122"/>
    </location>
</feature>
<dbReference type="Proteomes" id="UP000054359">
    <property type="component" value="Unassembled WGS sequence"/>
</dbReference>
<accession>A0A087TI34</accession>
<evidence type="ECO:0000313" key="5">
    <source>
        <dbReference type="EMBL" id="KFM64773.1"/>
    </source>
</evidence>
<reference evidence="5 6" key="1">
    <citation type="submission" date="2013-11" db="EMBL/GenBank/DDBJ databases">
        <title>Genome sequencing of Stegodyphus mimosarum.</title>
        <authorList>
            <person name="Bechsgaard J."/>
        </authorList>
    </citation>
    <scope>NUCLEOTIDE SEQUENCE [LARGE SCALE GENOMIC DNA]</scope>
</reference>
<dbReference type="AlphaFoldDB" id="A0A087TI34"/>
<organism evidence="5 6">
    <name type="scientific">Stegodyphus mimosarum</name>
    <name type="common">African social velvet spider</name>
    <dbReference type="NCBI Taxonomy" id="407821"/>
    <lineage>
        <taxon>Eukaryota</taxon>
        <taxon>Metazoa</taxon>
        <taxon>Ecdysozoa</taxon>
        <taxon>Arthropoda</taxon>
        <taxon>Chelicerata</taxon>
        <taxon>Arachnida</taxon>
        <taxon>Araneae</taxon>
        <taxon>Araneomorphae</taxon>
        <taxon>Entelegynae</taxon>
        <taxon>Eresoidea</taxon>
        <taxon>Eresidae</taxon>
        <taxon>Stegodyphus</taxon>
    </lineage>
</organism>
<evidence type="ECO:0000259" key="4">
    <source>
        <dbReference type="Pfam" id="PF00135"/>
    </source>
</evidence>
<evidence type="ECO:0000256" key="3">
    <source>
        <dbReference type="SAM" id="Phobius"/>
    </source>
</evidence>
<feature type="region of interest" description="Disordered" evidence="2">
    <location>
        <begin position="1"/>
        <end position="145"/>
    </location>
</feature>
<dbReference type="OMA" id="LYQHPSE"/>
<dbReference type="Gene3D" id="3.40.50.1820">
    <property type="entry name" value="alpha/beta hydrolase"/>
    <property type="match status" value="1"/>
</dbReference>
<keyword evidence="1" id="KW-0325">Glycoprotein</keyword>
<feature type="domain" description="Carboxylesterase type B" evidence="4">
    <location>
        <begin position="193"/>
        <end position="659"/>
    </location>
</feature>